<dbReference type="InterPro" id="IPR005115">
    <property type="entry name" value="Gly_transporter"/>
</dbReference>
<evidence type="ECO:0000256" key="2">
    <source>
        <dbReference type="ARBA" id="ARBA00008193"/>
    </source>
</evidence>
<proteinExistence type="inferred from homology"/>
<feature type="region of interest" description="Disordered" evidence="7">
    <location>
        <begin position="219"/>
        <end position="269"/>
    </location>
</feature>
<feature type="transmembrane region" description="Helical" evidence="8">
    <location>
        <begin position="119"/>
        <end position="139"/>
    </location>
</feature>
<evidence type="ECO:0000256" key="1">
    <source>
        <dbReference type="ARBA" id="ARBA00004651"/>
    </source>
</evidence>
<evidence type="ECO:0000256" key="3">
    <source>
        <dbReference type="ARBA" id="ARBA00022475"/>
    </source>
</evidence>
<comment type="subcellular location">
    <subcellularLocation>
        <location evidence="1">Cell membrane</location>
        <topology evidence="1">Multi-pass membrane protein</topology>
    </subcellularLocation>
</comment>
<keyword evidence="5 8" id="KW-1133">Transmembrane helix</keyword>
<evidence type="ECO:0000313" key="11">
    <source>
        <dbReference type="Proteomes" id="UP001139502"/>
    </source>
</evidence>
<reference evidence="10" key="1">
    <citation type="submission" date="2022-06" db="EMBL/GenBank/DDBJ databases">
        <title>Rothia sp. isolated from sandalwood seedling.</title>
        <authorList>
            <person name="Tuikhar N."/>
            <person name="Kirdat K."/>
            <person name="Thorat V."/>
            <person name="Swetha P."/>
            <person name="Padma S."/>
            <person name="Sundararaj R."/>
            <person name="Yadav A."/>
        </authorList>
    </citation>
    <scope>NUCLEOTIDE SEQUENCE</scope>
    <source>
        <strain evidence="10">AR01</strain>
    </source>
</reference>
<dbReference type="EMBL" id="JANAFB010000033">
    <property type="protein sequence ID" value="MCP3426694.1"/>
    <property type="molecule type" value="Genomic_DNA"/>
</dbReference>
<keyword evidence="3" id="KW-1003">Cell membrane</keyword>
<evidence type="ECO:0000256" key="7">
    <source>
        <dbReference type="SAM" id="MobiDB-lite"/>
    </source>
</evidence>
<dbReference type="AlphaFoldDB" id="A0A9X2HG21"/>
<evidence type="ECO:0000313" key="10">
    <source>
        <dbReference type="EMBL" id="MCP3426694.1"/>
    </source>
</evidence>
<evidence type="ECO:0000256" key="8">
    <source>
        <dbReference type="SAM" id="Phobius"/>
    </source>
</evidence>
<dbReference type="Proteomes" id="UP001139502">
    <property type="component" value="Unassembled WGS sequence"/>
</dbReference>
<accession>A0A9X2HG21</accession>
<organism evidence="10 11">
    <name type="scientific">Rothia santali</name>
    <dbReference type="NCBI Taxonomy" id="2949643"/>
    <lineage>
        <taxon>Bacteria</taxon>
        <taxon>Bacillati</taxon>
        <taxon>Actinomycetota</taxon>
        <taxon>Actinomycetes</taxon>
        <taxon>Micrococcales</taxon>
        <taxon>Micrococcaceae</taxon>
        <taxon>Rothia</taxon>
    </lineage>
</organism>
<comment type="similarity">
    <text evidence="2">Belongs to the UPF0126 family.</text>
</comment>
<feature type="transmembrane region" description="Helical" evidence="8">
    <location>
        <begin position="151"/>
        <end position="172"/>
    </location>
</feature>
<feature type="transmembrane region" description="Helical" evidence="8">
    <location>
        <begin position="178"/>
        <end position="195"/>
    </location>
</feature>
<keyword evidence="11" id="KW-1185">Reference proteome</keyword>
<evidence type="ECO:0000256" key="5">
    <source>
        <dbReference type="ARBA" id="ARBA00022989"/>
    </source>
</evidence>
<feature type="compositionally biased region" description="Basic residues" evidence="7">
    <location>
        <begin position="253"/>
        <end position="262"/>
    </location>
</feature>
<dbReference type="GO" id="GO:0005886">
    <property type="term" value="C:plasma membrane"/>
    <property type="evidence" value="ECO:0007669"/>
    <property type="project" value="UniProtKB-SubCell"/>
</dbReference>
<feature type="transmembrane region" description="Helical" evidence="8">
    <location>
        <begin position="36"/>
        <end position="57"/>
    </location>
</feature>
<dbReference type="PANTHER" id="PTHR30506:SF3">
    <property type="entry name" value="UPF0126 INNER MEMBRANE PROTEIN YADS-RELATED"/>
    <property type="match status" value="1"/>
</dbReference>
<evidence type="ECO:0000256" key="4">
    <source>
        <dbReference type="ARBA" id="ARBA00022692"/>
    </source>
</evidence>
<dbReference type="PANTHER" id="PTHR30506">
    <property type="entry name" value="INNER MEMBRANE PROTEIN"/>
    <property type="match status" value="1"/>
</dbReference>
<dbReference type="RefSeq" id="WP_254167712.1">
    <property type="nucleotide sequence ID" value="NZ_JANAFB010000033.1"/>
</dbReference>
<feature type="domain" description="Glycine transporter" evidence="9">
    <location>
        <begin position="12"/>
        <end position="85"/>
    </location>
</feature>
<protein>
    <submittedName>
        <fullName evidence="10">TRIC cation channel family protein</fullName>
    </submittedName>
</protein>
<name>A0A9X2HG21_9MICC</name>
<feature type="transmembrane region" description="Helical" evidence="8">
    <location>
        <begin position="95"/>
        <end position="113"/>
    </location>
</feature>
<feature type="transmembrane region" description="Helical" evidence="8">
    <location>
        <begin position="12"/>
        <end position="29"/>
    </location>
</feature>
<evidence type="ECO:0000256" key="6">
    <source>
        <dbReference type="ARBA" id="ARBA00023136"/>
    </source>
</evidence>
<keyword evidence="4 8" id="KW-0812">Transmembrane</keyword>
<feature type="compositionally biased region" description="Basic and acidic residues" evidence="7">
    <location>
        <begin position="239"/>
        <end position="252"/>
    </location>
</feature>
<feature type="transmembrane region" description="Helical" evidence="8">
    <location>
        <begin position="69"/>
        <end position="88"/>
    </location>
</feature>
<evidence type="ECO:0000259" key="9">
    <source>
        <dbReference type="Pfam" id="PF03458"/>
    </source>
</evidence>
<comment type="caution">
    <text evidence="10">The sequence shown here is derived from an EMBL/GenBank/DDBJ whole genome shotgun (WGS) entry which is preliminary data.</text>
</comment>
<feature type="domain" description="Glycine transporter" evidence="9">
    <location>
        <begin position="98"/>
        <end position="171"/>
    </location>
</feature>
<gene>
    <name evidence="10" type="ORF">NBM05_11950</name>
</gene>
<sequence>MSHWDPDAWFRIVDIAAVVASGLLGGAVARAFRFDVVGFVMLAIVSGMGGGMIRDVLLGAGFPVALTDSGYWAGALVAAALAYTLDLGAKWSDRVLIVVDFVGMGCWAATGTVKSLSLGLHWLPSIALGVTTAVGGGAVRDIMVNRIPAVFGGNSLYATIALVGAVEMAVFSEVLERPTLGMGVSILTCGALGVVSRWRNWRLPDPVNLVVPRPRLRLGTRRRSRQSQRQQGWTPGEPLTRDLEIVTEDQIREHRRRRRPGRGRADRGR</sequence>
<dbReference type="Pfam" id="PF03458">
    <property type="entry name" value="Gly_transporter"/>
    <property type="match status" value="2"/>
</dbReference>
<keyword evidence="6 8" id="KW-0472">Membrane</keyword>